<keyword evidence="4" id="KW-1185">Reference proteome</keyword>
<proteinExistence type="predicted"/>
<comment type="caution">
    <text evidence="3">The sequence shown here is derived from an EMBL/GenBank/DDBJ whole genome shotgun (WGS) entry which is preliminary data.</text>
</comment>
<dbReference type="EMBL" id="JAOYFC010000002">
    <property type="protein sequence ID" value="MCV6824658.1"/>
    <property type="molecule type" value="Genomic_DNA"/>
</dbReference>
<evidence type="ECO:0000256" key="1">
    <source>
        <dbReference type="SAM" id="SignalP"/>
    </source>
</evidence>
<dbReference type="Pfam" id="PF07007">
    <property type="entry name" value="LprI"/>
    <property type="match status" value="1"/>
</dbReference>
<organism evidence="3 4">
    <name type="scientific">Halocynthiibacter halioticoli</name>
    <dbReference type="NCBI Taxonomy" id="2986804"/>
    <lineage>
        <taxon>Bacteria</taxon>
        <taxon>Pseudomonadati</taxon>
        <taxon>Pseudomonadota</taxon>
        <taxon>Alphaproteobacteria</taxon>
        <taxon>Rhodobacterales</taxon>
        <taxon>Paracoccaceae</taxon>
        <taxon>Halocynthiibacter</taxon>
    </lineage>
</organism>
<dbReference type="InterPro" id="IPR009739">
    <property type="entry name" value="LprI-like_N"/>
</dbReference>
<evidence type="ECO:0000313" key="3">
    <source>
        <dbReference type="EMBL" id="MCV6824658.1"/>
    </source>
</evidence>
<name>A0AAE3IYY8_9RHOB</name>
<protein>
    <submittedName>
        <fullName evidence="3">DUF1311 domain-containing protein</fullName>
    </submittedName>
</protein>
<gene>
    <name evidence="3" type="ORF">OH136_08830</name>
</gene>
<dbReference type="AlphaFoldDB" id="A0AAE3IYY8"/>
<feature type="chain" id="PRO_5042115219" evidence="1">
    <location>
        <begin position="21"/>
        <end position="134"/>
    </location>
</feature>
<keyword evidence="1" id="KW-0732">Signal</keyword>
<feature type="domain" description="Lysozyme inhibitor LprI-like N-terminal" evidence="2">
    <location>
        <begin position="27"/>
        <end position="127"/>
    </location>
</feature>
<sequence>MRLIGIQAAILLALYGGSSAATEHGECANPEMTEQFNECVWQSFVRADEDLEFAFLMALEGARQIDDIFPDGPATAEAQIYYSQQDFYNYRDSKCAADALPYQDADLYSAVVYSCLEAMTRRRDEDLRAVWEAN</sequence>
<evidence type="ECO:0000259" key="2">
    <source>
        <dbReference type="Pfam" id="PF07007"/>
    </source>
</evidence>
<dbReference type="Gene3D" id="1.20.1270.180">
    <property type="match status" value="1"/>
</dbReference>
<evidence type="ECO:0000313" key="4">
    <source>
        <dbReference type="Proteomes" id="UP001208041"/>
    </source>
</evidence>
<dbReference type="RefSeq" id="WP_263953516.1">
    <property type="nucleotide sequence ID" value="NZ_JAOYFC010000002.1"/>
</dbReference>
<dbReference type="Proteomes" id="UP001208041">
    <property type="component" value="Unassembled WGS sequence"/>
</dbReference>
<feature type="signal peptide" evidence="1">
    <location>
        <begin position="1"/>
        <end position="20"/>
    </location>
</feature>
<reference evidence="3" key="1">
    <citation type="submission" date="2022-10" db="EMBL/GenBank/DDBJ databases">
        <authorList>
            <person name="Yue Y."/>
        </authorList>
    </citation>
    <scope>NUCLEOTIDE SEQUENCE</scope>
    <source>
        <strain evidence="3">Z654</strain>
    </source>
</reference>
<accession>A0AAE3IYY8</accession>